<comment type="caution">
    <text evidence="3">The sequence shown here is derived from an EMBL/GenBank/DDBJ whole genome shotgun (WGS) entry which is preliminary data.</text>
</comment>
<keyword evidence="4" id="KW-1185">Reference proteome</keyword>
<dbReference type="AlphaFoldDB" id="A0A3S5B6K3"/>
<dbReference type="Proteomes" id="UP000784294">
    <property type="component" value="Unassembled WGS sequence"/>
</dbReference>
<feature type="region of interest" description="Disordered" evidence="1">
    <location>
        <begin position="265"/>
        <end position="284"/>
    </location>
</feature>
<feature type="transmembrane region" description="Helical" evidence="2">
    <location>
        <begin position="337"/>
        <end position="354"/>
    </location>
</feature>
<evidence type="ECO:0000256" key="2">
    <source>
        <dbReference type="SAM" id="Phobius"/>
    </source>
</evidence>
<keyword evidence="2" id="KW-0812">Transmembrane</keyword>
<evidence type="ECO:0000256" key="1">
    <source>
        <dbReference type="SAM" id="MobiDB-lite"/>
    </source>
</evidence>
<protein>
    <submittedName>
        <fullName evidence="3">Uncharacterized protein</fullName>
    </submittedName>
</protein>
<evidence type="ECO:0000313" key="3">
    <source>
        <dbReference type="EMBL" id="VEL37960.1"/>
    </source>
</evidence>
<proteinExistence type="predicted"/>
<sequence length="355" mass="38799">MQRVRLKSLLEHNAQLALHKEDLDVQLRELETIMDQRQRLKSDYPLQSDIEMLEREVFLLKEGRRLQTQQLQHQFPSPTSYAPTLLYTASSHPTPPIIGPVGLQSSSSSICIRPGSRACSSGVYLTSTSAGSNCNGPMGFSHFDPFLRPFASAAIQSPSSLSLPNFSSATSSGRLSPCLTPFPQPAGQHTSTQFLPGQLAIRNPGMRANSPHGTPTGQPCISAPLSALVASLYHLSSQVSFDPSCTLVASTLAGPGSLASAVCNQPRRRSPVSTPDLGTNGIHRTSPPQNFTFHLAVGPLVPRRSPILERSQILRRLKLQRFVHSHSLNWLSQSPRFGAAASHIFYYLILVIYFR</sequence>
<feature type="compositionally biased region" description="Polar residues" evidence="1">
    <location>
        <begin position="271"/>
        <end position="284"/>
    </location>
</feature>
<keyword evidence="2" id="KW-1133">Transmembrane helix</keyword>
<organism evidence="3 4">
    <name type="scientific">Protopolystoma xenopodis</name>
    <dbReference type="NCBI Taxonomy" id="117903"/>
    <lineage>
        <taxon>Eukaryota</taxon>
        <taxon>Metazoa</taxon>
        <taxon>Spiralia</taxon>
        <taxon>Lophotrochozoa</taxon>
        <taxon>Platyhelminthes</taxon>
        <taxon>Monogenea</taxon>
        <taxon>Polyopisthocotylea</taxon>
        <taxon>Polystomatidea</taxon>
        <taxon>Polystomatidae</taxon>
        <taxon>Protopolystoma</taxon>
    </lineage>
</organism>
<accession>A0A3S5B6K3</accession>
<name>A0A3S5B6K3_9PLAT</name>
<evidence type="ECO:0000313" key="4">
    <source>
        <dbReference type="Proteomes" id="UP000784294"/>
    </source>
</evidence>
<reference evidence="3" key="1">
    <citation type="submission" date="2018-11" db="EMBL/GenBank/DDBJ databases">
        <authorList>
            <consortium name="Pathogen Informatics"/>
        </authorList>
    </citation>
    <scope>NUCLEOTIDE SEQUENCE</scope>
</reference>
<keyword evidence="2" id="KW-0472">Membrane</keyword>
<dbReference type="EMBL" id="CAAALY010256457">
    <property type="protein sequence ID" value="VEL37960.1"/>
    <property type="molecule type" value="Genomic_DNA"/>
</dbReference>
<gene>
    <name evidence="3" type="ORF">PXEA_LOCUS31400</name>
</gene>